<dbReference type="EMBL" id="JAMSHT010000001">
    <property type="protein sequence ID" value="MCM8557210.1"/>
    <property type="molecule type" value="Genomic_DNA"/>
</dbReference>
<feature type="signal peptide" evidence="1">
    <location>
        <begin position="1"/>
        <end position="20"/>
    </location>
</feature>
<dbReference type="RefSeq" id="WP_252113081.1">
    <property type="nucleotide sequence ID" value="NZ_JAMSHT010000001.1"/>
</dbReference>
<protein>
    <recommendedName>
        <fullName evidence="4">Tetratricopeptide repeat protein</fullName>
    </recommendedName>
</protein>
<comment type="caution">
    <text evidence="2">The sequence shown here is derived from an EMBL/GenBank/DDBJ whole genome shotgun (WGS) entry which is preliminary data.</text>
</comment>
<gene>
    <name evidence="2" type="ORF">NDO55_05175</name>
</gene>
<dbReference type="Proteomes" id="UP001155128">
    <property type="component" value="Unassembled WGS sequence"/>
</dbReference>
<feature type="chain" id="PRO_5040824201" description="Tetratricopeptide repeat protein" evidence="1">
    <location>
        <begin position="21"/>
        <end position="120"/>
    </location>
</feature>
<keyword evidence="3" id="KW-1185">Reference proteome</keyword>
<organism evidence="2 3">
    <name type="scientific">Sphingomicrobium sediminis</name>
    <dbReference type="NCBI Taxonomy" id="2950949"/>
    <lineage>
        <taxon>Bacteria</taxon>
        <taxon>Pseudomonadati</taxon>
        <taxon>Pseudomonadota</taxon>
        <taxon>Alphaproteobacteria</taxon>
        <taxon>Sphingomonadales</taxon>
        <taxon>Sphingomonadaceae</taxon>
        <taxon>Sphingomicrobium</taxon>
    </lineage>
</organism>
<evidence type="ECO:0000256" key="1">
    <source>
        <dbReference type="SAM" id="SignalP"/>
    </source>
</evidence>
<name>A0A9X2EGS4_9SPHN</name>
<sequence length="120" mass="12722">MKKLLAAAFAATLTATPALAQDAGGYGNTAHKEMLAGDYEEAERELRSAALTDVGARINLAQIFAKTDREAEALILLRSVLENDDILLETVDGELISSHDVADVLMARMGAGSMMASAER</sequence>
<evidence type="ECO:0000313" key="2">
    <source>
        <dbReference type="EMBL" id="MCM8557210.1"/>
    </source>
</evidence>
<proteinExistence type="predicted"/>
<dbReference type="AlphaFoldDB" id="A0A9X2EGS4"/>
<dbReference type="SUPFAM" id="SSF48452">
    <property type="entry name" value="TPR-like"/>
    <property type="match status" value="1"/>
</dbReference>
<keyword evidence="1" id="KW-0732">Signal</keyword>
<reference evidence="2" key="1">
    <citation type="submission" date="2022-06" db="EMBL/GenBank/DDBJ databases">
        <title>Sphingomicrobium sedimins sp. nov., a marine bacterium isolated from tidal flat.</title>
        <authorList>
            <person name="Kim C.-H."/>
            <person name="Yoo Y."/>
            <person name="Kim J.-J."/>
        </authorList>
    </citation>
    <scope>NUCLEOTIDE SEQUENCE</scope>
    <source>
        <strain evidence="2">GRR-S6-50</strain>
    </source>
</reference>
<evidence type="ECO:0000313" key="3">
    <source>
        <dbReference type="Proteomes" id="UP001155128"/>
    </source>
</evidence>
<dbReference type="InterPro" id="IPR011990">
    <property type="entry name" value="TPR-like_helical_dom_sf"/>
</dbReference>
<evidence type="ECO:0008006" key="4">
    <source>
        <dbReference type="Google" id="ProtNLM"/>
    </source>
</evidence>
<accession>A0A9X2EGS4</accession>